<feature type="region of interest" description="Disordered" evidence="3">
    <location>
        <begin position="1"/>
        <end position="34"/>
    </location>
</feature>
<feature type="compositionally biased region" description="Acidic residues" evidence="3">
    <location>
        <begin position="407"/>
        <end position="427"/>
    </location>
</feature>
<comment type="caution">
    <text evidence="4">The sequence shown here is derived from an EMBL/GenBank/DDBJ whole genome shotgun (WGS) entry which is preliminary data.</text>
</comment>
<dbReference type="EMBL" id="JALLPB020000102">
    <property type="protein sequence ID" value="KAL3817508.1"/>
    <property type="molecule type" value="Genomic_DNA"/>
</dbReference>
<dbReference type="Proteomes" id="UP001530377">
    <property type="component" value="Unassembled WGS sequence"/>
</dbReference>
<dbReference type="Pfam" id="PF00956">
    <property type="entry name" value="NAP"/>
    <property type="match status" value="1"/>
</dbReference>
<protein>
    <recommendedName>
        <fullName evidence="6">Nucleosome assembly protein</fullName>
    </recommendedName>
</protein>
<dbReference type="Gene3D" id="1.20.5.1500">
    <property type="match status" value="1"/>
</dbReference>
<dbReference type="SUPFAM" id="SSF143113">
    <property type="entry name" value="NAP-like"/>
    <property type="match status" value="1"/>
</dbReference>
<dbReference type="AlphaFoldDB" id="A0ABD3RZ41"/>
<sequence length="445" mass="49431">MEDNADSYVAPPAQDVASTSASEEATAAEEGVPVDTAADAADAADAVVTSATVALSSLAVADAAPPGDDPNPPPPAVEDVVEGDDDDDDEDDEDYDPAAEEDEGDDDEDEDDVEAYANEFLSLLPPCVLPRIERLKALNAKRDALMEEYRAERAALEMKYVEKIGPLYDERRDVVNGEYDMAIQEEKWEEDNTTKKKKKKKKDDDDEDEEAPPPAGEAVKGIPQFWACAMGHVDVVAELITEADVDCLEHLTDVTCTDFPDGLGFELNFHFSPNEFFHNSVLTKRYEVPNLLTEDEPILKNVTGTEIRWKKDRSLTYREVTKKQRKKGGRQAGQVRSITKRERTESFFHFFTPMKMPALMDVVDEDEADAVEEAFDHDYDVAQAFRNHLIKKAVLWFTGEAMMEDDYDEEGITGGEEDEGGNGDIDEPFPRPVAGDGENPECKQN</sequence>
<dbReference type="InterPro" id="IPR002164">
    <property type="entry name" value="NAP_family"/>
</dbReference>
<evidence type="ECO:0000256" key="1">
    <source>
        <dbReference type="ARBA" id="ARBA00009947"/>
    </source>
</evidence>
<feature type="compositionally biased region" description="Low complexity" evidence="3">
    <location>
        <begin position="17"/>
        <end position="34"/>
    </location>
</feature>
<dbReference type="PANTHER" id="PTHR11875">
    <property type="entry name" value="TESTIS-SPECIFIC Y-ENCODED PROTEIN"/>
    <property type="match status" value="1"/>
</dbReference>
<dbReference type="Gene3D" id="3.30.1120.90">
    <property type="entry name" value="Nucleosome assembly protein"/>
    <property type="match status" value="1"/>
</dbReference>
<feature type="region of interest" description="Disordered" evidence="3">
    <location>
        <begin position="407"/>
        <end position="445"/>
    </location>
</feature>
<name>A0ABD3RZ41_9STRA</name>
<proteinExistence type="inferred from homology"/>
<evidence type="ECO:0000313" key="5">
    <source>
        <dbReference type="Proteomes" id="UP001530377"/>
    </source>
</evidence>
<gene>
    <name evidence="4" type="ORF">ACHAXA_007098</name>
</gene>
<feature type="region of interest" description="Disordered" evidence="3">
    <location>
        <begin position="60"/>
        <end position="118"/>
    </location>
</feature>
<comment type="similarity">
    <text evidence="1 2">Belongs to the nucleosome assembly protein (NAP) family.</text>
</comment>
<evidence type="ECO:0000313" key="4">
    <source>
        <dbReference type="EMBL" id="KAL3817508.1"/>
    </source>
</evidence>
<organism evidence="4 5">
    <name type="scientific">Cyclostephanos tholiformis</name>
    <dbReference type="NCBI Taxonomy" id="382380"/>
    <lineage>
        <taxon>Eukaryota</taxon>
        <taxon>Sar</taxon>
        <taxon>Stramenopiles</taxon>
        <taxon>Ochrophyta</taxon>
        <taxon>Bacillariophyta</taxon>
        <taxon>Coscinodiscophyceae</taxon>
        <taxon>Thalassiosirophycidae</taxon>
        <taxon>Stephanodiscales</taxon>
        <taxon>Stephanodiscaceae</taxon>
        <taxon>Cyclostephanos</taxon>
    </lineage>
</organism>
<evidence type="ECO:0000256" key="2">
    <source>
        <dbReference type="RuleBase" id="RU003876"/>
    </source>
</evidence>
<feature type="compositionally biased region" description="Acidic residues" evidence="3">
    <location>
        <begin position="79"/>
        <end position="114"/>
    </location>
</feature>
<dbReference type="InterPro" id="IPR037231">
    <property type="entry name" value="NAP-like_sf"/>
</dbReference>
<accession>A0ABD3RZ41</accession>
<feature type="compositionally biased region" description="Pro residues" evidence="3">
    <location>
        <begin position="67"/>
        <end position="76"/>
    </location>
</feature>
<feature type="region of interest" description="Disordered" evidence="3">
    <location>
        <begin position="190"/>
        <end position="218"/>
    </location>
</feature>
<evidence type="ECO:0008006" key="6">
    <source>
        <dbReference type="Google" id="ProtNLM"/>
    </source>
</evidence>
<reference evidence="4 5" key="1">
    <citation type="submission" date="2024-10" db="EMBL/GenBank/DDBJ databases">
        <title>Updated reference genomes for cyclostephanoid diatoms.</title>
        <authorList>
            <person name="Roberts W.R."/>
            <person name="Alverson A.J."/>
        </authorList>
    </citation>
    <scope>NUCLEOTIDE SEQUENCE [LARGE SCALE GENOMIC DNA]</scope>
    <source>
        <strain evidence="4 5">AJA228-03</strain>
    </source>
</reference>
<evidence type="ECO:0000256" key="3">
    <source>
        <dbReference type="SAM" id="MobiDB-lite"/>
    </source>
</evidence>
<keyword evidence="5" id="KW-1185">Reference proteome</keyword>